<dbReference type="Gene3D" id="3.30.1490.20">
    <property type="entry name" value="ATP-grasp fold, A domain"/>
    <property type="match status" value="1"/>
</dbReference>
<dbReference type="EMBL" id="CAJVPL010000643">
    <property type="protein sequence ID" value="CAG8517429.1"/>
    <property type="molecule type" value="Genomic_DNA"/>
</dbReference>
<dbReference type="InterPro" id="IPR013815">
    <property type="entry name" value="ATP_grasp_subdomain_1"/>
</dbReference>
<dbReference type="Pfam" id="PF08443">
    <property type="entry name" value="RimK"/>
    <property type="match status" value="1"/>
</dbReference>
<accession>A0A9N9A5F0</accession>
<dbReference type="GO" id="GO:0005737">
    <property type="term" value="C:cytoplasm"/>
    <property type="evidence" value="ECO:0007669"/>
    <property type="project" value="TreeGrafter"/>
</dbReference>
<dbReference type="InterPro" id="IPR013651">
    <property type="entry name" value="ATP-grasp_RimK-type"/>
</dbReference>
<dbReference type="OrthoDB" id="10316647at2759"/>
<dbReference type="Proteomes" id="UP000789831">
    <property type="component" value="Unassembled WGS sequence"/>
</dbReference>
<name>A0A9N9A5F0_9GLOM</name>
<feature type="domain" description="ATP-grasp" evidence="2">
    <location>
        <begin position="432"/>
        <end position="679"/>
    </location>
</feature>
<dbReference type="SUPFAM" id="SSF56059">
    <property type="entry name" value="Glutathione synthetase ATP-binding domain-like"/>
    <property type="match status" value="2"/>
</dbReference>
<dbReference type="PROSITE" id="PS50975">
    <property type="entry name" value="ATP_GRASP"/>
    <property type="match status" value="1"/>
</dbReference>
<keyword evidence="1" id="KW-0067">ATP-binding</keyword>
<evidence type="ECO:0000313" key="3">
    <source>
        <dbReference type="EMBL" id="CAG8517429.1"/>
    </source>
</evidence>
<evidence type="ECO:0000256" key="1">
    <source>
        <dbReference type="PROSITE-ProRule" id="PRU00409"/>
    </source>
</evidence>
<dbReference type="GO" id="GO:0005524">
    <property type="term" value="F:ATP binding"/>
    <property type="evidence" value="ECO:0007669"/>
    <property type="project" value="UniProtKB-UniRule"/>
</dbReference>
<dbReference type="PANTHER" id="PTHR21621">
    <property type="entry name" value="RIBOSOMAL PROTEIN S6 MODIFICATION PROTEIN"/>
    <property type="match status" value="1"/>
</dbReference>
<keyword evidence="4" id="KW-1185">Reference proteome</keyword>
<dbReference type="Gene3D" id="3.30.470.20">
    <property type="entry name" value="ATP-grasp fold, B domain"/>
    <property type="match status" value="2"/>
</dbReference>
<proteinExistence type="predicted"/>
<dbReference type="GO" id="GO:0018169">
    <property type="term" value="F:ribosomal S6-glutamic acid ligase activity"/>
    <property type="evidence" value="ECO:0007669"/>
    <property type="project" value="TreeGrafter"/>
</dbReference>
<organism evidence="3 4">
    <name type="scientific">Ambispora gerdemannii</name>
    <dbReference type="NCBI Taxonomy" id="144530"/>
    <lineage>
        <taxon>Eukaryota</taxon>
        <taxon>Fungi</taxon>
        <taxon>Fungi incertae sedis</taxon>
        <taxon>Mucoromycota</taxon>
        <taxon>Glomeromycotina</taxon>
        <taxon>Glomeromycetes</taxon>
        <taxon>Archaeosporales</taxon>
        <taxon>Ambisporaceae</taxon>
        <taxon>Ambispora</taxon>
    </lineage>
</organism>
<evidence type="ECO:0000259" key="2">
    <source>
        <dbReference type="PROSITE" id="PS50975"/>
    </source>
</evidence>
<sequence length="700" mass="80490">MLIKTPQGIPYDELFDTLLRKALPANFHFKRFSNTNLRVLSSNEGKHVFFFGLDLGLNASSVKTLVQDKYLTWLLLNEKEETRIYSMPLNMKFFISYGRELIGHRRMLTRDLYDHIEKEKKLVLKPVNGMGGFKVFKVENKMQIDRALKTLGLETAFIATNFINIKEEYRIFAYRPEDELEVLFCIKKTPMRIKGDGKKKIKELIFYKFSQSREGIDYEGTWKDVEEILAARNFCLDDILPEGTEINVTWRLNQVLGSETTVIERNNIPDKVLDIARNVFQILNMNFGCVDVAKCEKIERDAIDYVIVEANTAVLSDLFDFYSQEELIQVLKKSINHLLKRHVNTETILDNIKNTQKEDKKETKQIVTTYEEKASLKKQCINEACKSMQVSAKFYSHDYLSVIDDKIFMIAFDLGIENTTAVSICQNKDVTSQVLKYANVPSVEHKLFKMPEDQNANEGNYGLLDEIFQQAKEWNMNVIVKKRVGSGGMGVFRIQDEIELEKLSLIEMERGIVMSPYLDIKNEYRILTLNGEPLCIYKKNKLNLVGDGKSSFLELIIMNIKDKGLRNRVLSDFLDKQKESLDYVLKKGEKYSVTWKHNLDQGSIPEISEDAEINTQLLDLALRSTRAIGMTYAAVDIIETGDDGKLYVLEVNSTPTYYHFIAKNAQILNFGTLSTIQIGHLHQHKKLSQSASIDVKNCTS</sequence>
<dbReference type="PANTHER" id="PTHR21621:SF0">
    <property type="entry name" value="BETA-CITRYLGLUTAMATE SYNTHASE B-RELATED"/>
    <property type="match status" value="1"/>
</dbReference>
<dbReference type="InterPro" id="IPR011761">
    <property type="entry name" value="ATP-grasp"/>
</dbReference>
<dbReference type="AlphaFoldDB" id="A0A9N9A5F0"/>
<keyword evidence="1" id="KW-0547">Nucleotide-binding</keyword>
<evidence type="ECO:0000313" key="4">
    <source>
        <dbReference type="Proteomes" id="UP000789831"/>
    </source>
</evidence>
<comment type="caution">
    <text evidence="3">The sequence shown here is derived from an EMBL/GenBank/DDBJ whole genome shotgun (WGS) entry which is preliminary data.</text>
</comment>
<gene>
    <name evidence="3" type="ORF">AGERDE_LOCUS5056</name>
</gene>
<protein>
    <submittedName>
        <fullName evidence="3">10320_t:CDS:1</fullName>
    </submittedName>
</protein>
<reference evidence="3" key="1">
    <citation type="submission" date="2021-06" db="EMBL/GenBank/DDBJ databases">
        <authorList>
            <person name="Kallberg Y."/>
            <person name="Tangrot J."/>
            <person name="Rosling A."/>
        </authorList>
    </citation>
    <scope>NUCLEOTIDE SEQUENCE</scope>
    <source>
        <strain evidence="3">MT106</strain>
    </source>
</reference>
<dbReference type="GO" id="GO:0046872">
    <property type="term" value="F:metal ion binding"/>
    <property type="evidence" value="ECO:0007669"/>
    <property type="project" value="InterPro"/>
</dbReference>